<name>A0AA86VGN7_9FABA</name>
<evidence type="ECO:0000313" key="1">
    <source>
        <dbReference type="EMBL" id="CAJ1942447.1"/>
    </source>
</evidence>
<feature type="non-terminal residue" evidence="1">
    <location>
        <position position="105"/>
    </location>
</feature>
<dbReference type="AlphaFoldDB" id="A0AA86VGN7"/>
<feature type="non-terminal residue" evidence="1">
    <location>
        <position position="1"/>
    </location>
</feature>
<dbReference type="Proteomes" id="UP001189624">
    <property type="component" value="Chromosome 3"/>
</dbReference>
<gene>
    <name evidence="1" type="ORF">AYBTSS11_LOCUS10842</name>
</gene>
<protein>
    <submittedName>
        <fullName evidence="1">Uncharacterized protein</fullName>
    </submittedName>
</protein>
<sequence length="105" mass="11285">SPLLEEGKHWAIRNMLLPNDLKKERKEKGRAVGLDQECNNGGGGGVYQGIQFCSKLVHGVYWAAISGCTLRLAVSVTRAMMEGTCTDGISGGTHKEGAHTSTLFH</sequence>
<keyword evidence="2" id="KW-1185">Reference proteome</keyword>
<organism evidence="1 2">
    <name type="scientific">Sphenostylis stenocarpa</name>
    <dbReference type="NCBI Taxonomy" id="92480"/>
    <lineage>
        <taxon>Eukaryota</taxon>
        <taxon>Viridiplantae</taxon>
        <taxon>Streptophyta</taxon>
        <taxon>Embryophyta</taxon>
        <taxon>Tracheophyta</taxon>
        <taxon>Spermatophyta</taxon>
        <taxon>Magnoliopsida</taxon>
        <taxon>eudicotyledons</taxon>
        <taxon>Gunneridae</taxon>
        <taxon>Pentapetalae</taxon>
        <taxon>rosids</taxon>
        <taxon>fabids</taxon>
        <taxon>Fabales</taxon>
        <taxon>Fabaceae</taxon>
        <taxon>Papilionoideae</taxon>
        <taxon>50 kb inversion clade</taxon>
        <taxon>NPAAA clade</taxon>
        <taxon>indigoferoid/millettioid clade</taxon>
        <taxon>Phaseoleae</taxon>
        <taxon>Sphenostylis</taxon>
    </lineage>
</organism>
<accession>A0AA86VGN7</accession>
<dbReference type="Gramene" id="rna-AYBTSS11_LOCUS10842">
    <property type="protein sequence ID" value="CAJ1942447.1"/>
    <property type="gene ID" value="gene-AYBTSS11_LOCUS10842"/>
</dbReference>
<reference evidence="1" key="1">
    <citation type="submission" date="2023-10" db="EMBL/GenBank/DDBJ databases">
        <authorList>
            <person name="Domelevo Entfellner J.-B."/>
        </authorList>
    </citation>
    <scope>NUCLEOTIDE SEQUENCE</scope>
</reference>
<proteinExistence type="predicted"/>
<evidence type="ECO:0000313" key="2">
    <source>
        <dbReference type="Proteomes" id="UP001189624"/>
    </source>
</evidence>
<dbReference type="EMBL" id="OY731400">
    <property type="protein sequence ID" value="CAJ1942447.1"/>
    <property type="molecule type" value="Genomic_DNA"/>
</dbReference>